<accession>A0ABS3M2F2</accession>
<dbReference type="InterPro" id="IPR051916">
    <property type="entry name" value="GPI-anchor_lipid_remodeler"/>
</dbReference>
<gene>
    <name evidence="3" type="ORF">JHU38_00465</name>
</gene>
<dbReference type="PANTHER" id="PTHR14859:SF15">
    <property type="entry name" value="ENDONUCLEASE_EXONUCLEASE_PHOSPHATASE DOMAIN-CONTAINING PROTEIN"/>
    <property type="match status" value="1"/>
</dbReference>
<evidence type="ECO:0000259" key="2">
    <source>
        <dbReference type="Pfam" id="PF03372"/>
    </source>
</evidence>
<comment type="caution">
    <text evidence="3">The sequence shown here is derived from an EMBL/GenBank/DDBJ whole genome shotgun (WGS) entry which is preliminary data.</text>
</comment>
<sequence>MKNQTLRFYMLIELLLSLTLTSCGGGSGHSNNGDNNGENPPIVIEDYKYTKAVGDIRLMTYNSYYCKSNGATQSFSEAHTKDFADVIKALSPDVIAIQELDSFCIHRGQRYLLEDIKKATGIDYQIFFGSAANYDGGRIGCGLMVKKTLEVKKTEIIPLPGNEQRALIKVQLPKFTFLATHLDLNNLARKNSADIINKEAKAETQPVFLAGDLNDSPAWAPDQSAFPMLLQTFTIVSETAGSLPGQPGTTIDYILLDTAHTGNITVKKTKVVKRLSIEGDQKDISTVSDHYPVFVDIQVK</sequence>
<dbReference type="InterPro" id="IPR036691">
    <property type="entry name" value="Endo/exonu/phosph_ase_sf"/>
</dbReference>
<keyword evidence="3" id="KW-0378">Hydrolase</keyword>
<evidence type="ECO:0000256" key="1">
    <source>
        <dbReference type="SAM" id="SignalP"/>
    </source>
</evidence>
<keyword evidence="3" id="KW-0540">Nuclease</keyword>
<dbReference type="InterPro" id="IPR005135">
    <property type="entry name" value="Endo/exonuclease/phosphatase"/>
</dbReference>
<dbReference type="Proteomes" id="UP000664265">
    <property type="component" value="Unassembled WGS sequence"/>
</dbReference>
<feature type="signal peptide" evidence="1">
    <location>
        <begin position="1"/>
        <end position="24"/>
    </location>
</feature>
<organism evidence="3 4">
    <name type="scientific">Prevotella illustrans</name>
    <dbReference type="NCBI Taxonomy" id="2800387"/>
    <lineage>
        <taxon>Bacteria</taxon>
        <taxon>Pseudomonadati</taxon>
        <taxon>Bacteroidota</taxon>
        <taxon>Bacteroidia</taxon>
        <taxon>Bacteroidales</taxon>
        <taxon>Prevotellaceae</taxon>
        <taxon>Prevotella</taxon>
    </lineage>
</organism>
<dbReference type="PANTHER" id="PTHR14859">
    <property type="entry name" value="CALCOFLUOR WHITE HYPERSENSITIVE PROTEIN PRECURSOR"/>
    <property type="match status" value="1"/>
</dbReference>
<dbReference type="RefSeq" id="WP_107581554.1">
    <property type="nucleotide sequence ID" value="NZ_JAERMS010000001.1"/>
</dbReference>
<name>A0ABS3M2F2_9BACT</name>
<evidence type="ECO:0000313" key="4">
    <source>
        <dbReference type="Proteomes" id="UP000664265"/>
    </source>
</evidence>
<keyword evidence="1" id="KW-0732">Signal</keyword>
<dbReference type="EMBL" id="JAERMS010000001">
    <property type="protein sequence ID" value="MBO1362266.1"/>
    <property type="molecule type" value="Genomic_DNA"/>
</dbReference>
<reference evidence="3 4" key="1">
    <citation type="submission" date="2021-01" db="EMBL/GenBank/DDBJ databases">
        <title>Prevotella A2931 sp. nov.</title>
        <authorList>
            <person name="Buhl M."/>
            <person name="Oberhettinger P."/>
        </authorList>
    </citation>
    <scope>NUCLEOTIDE SEQUENCE [LARGE SCALE GENOMIC DNA]</scope>
    <source>
        <strain evidence="3 4">A2931</strain>
    </source>
</reference>
<keyword evidence="4" id="KW-1185">Reference proteome</keyword>
<feature type="domain" description="Endonuclease/exonuclease/phosphatase" evidence="2">
    <location>
        <begin position="59"/>
        <end position="290"/>
    </location>
</feature>
<proteinExistence type="predicted"/>
<evidence type="ECO:0000313" key="3">
    <source>
        <dbReference type="EMBL" id="MBO1362266.1"/>
    </source>
</evidence>
<dbReference type="Pfam" id="PF03372">
    <property type="entry name" value="Exo_endo_phos"/>
    <property type="match status" value="1"/>
</dbReference>
<dbReference type="Gene3D" id="3.60.10.10">
    <property type="entry name" value="Endonuclease/exonuclease/phosphatase"/>
    <property type="match status" value="1"/>
</dbReference>
<dbReference type="SUPFAM" id="SSF56219">
    <property type="entry name" value="DNase I-like"/>
    <property type="match status" value="1"/>
</dbReference>
<dbReference type="GO" id="GO:0004519">
    <property type="term" value="F:endonuclease activity"/>
    <property type="evidence" value="ECO:0007669"/>
    <property type="project" value="UniProtKB-KW"/>
</dbReference>
<feature type="chain" id="PRO_5047056943" evidence="1">
    <location>
        <begin position="25"/>
        <end position="300"/>
    </location>
</feature>
<protein>
    <submittedName>
        <fullName evidence="3">Endonuclease/exonuclease/phosphatase family protein</fullName>
    </submittedName>
</protein>
<keyword evidence="3" id="KW-0255">Endonuclease</keyword>